<dbReference type="Proteomes" id="UP001187192">
    <property type="component" value="Unassembled WGS sequence"/>
</dbReference>
<feature type="coiled-coil region" evidence="1">
    <location>
        <begin position="406"/>
        <end position="440"/>
    </location>
</feature>
<proteinExistence type="predicted"/>
<dbReference type="EMBL" id="BTGU01000001">
    <property type="protein sequence ID" value="GMN25257.1"/>
    <property type="molecule type" value="Genomic_DNA"/>
</dbReference>
<evidence type="ECO:0000256" key="2">
    <source>
        <dbReference type="SAM" id="MobiDB-lite"/>
    </source>
</evidence>
<dbReference type="PANTHER" id="PTHR31762">
    <property type="entry name" value="FAS-BINDING FACTOR-LIKE PROTEIN"/>
    <property type="match status" value="1"/>
</dbReference>
<feature type="compositionally biased region" description="Polar residues" evidence="2">
    <location>
        <begin position="10"/>
        <end position="25"/>
    </location>
</feature>
<feature type="region of interest" description="Disordered" evidence="2">
    <location>
        <begin position="237"/>
        <end position="276"/>
    </location>
</feature>
<dbReference type="PANTHER" id="PTHR31762:SF10">
    <property type="entry name" value="FAS-BINDING FACTOR-LIKE PROTEIN"/>
    <property type="match status" value="1"/>
</dbReference>
<evidence type="ECO:0000256" key="1">
    <source>
        <dbReference type="SAM" id="Coils"/>
    </source>
</evidence>
<feature type="compositionally biased region" description="Polar residues" evidence="2">
    <location>
        <begin position="237"/>
        <end position="247"/>
    </location>
</feature>
<accession>A0AA88CQ62</accession>
<reference evidence="3" key="1">
    <citation type="submission" date="2023-07" db="EMBL/GenBank/DDBJ databases">
        <title>draft genome sequence of fig (Ficus carica).</title>
        <authorList>
            <person name="Takahashi T."/>
            <person name="Nishimura K."/>
        </authorList>
    </citation>
    <scope>NUCLEOTIDE SEQUENCE</scope>
</reference>
<dbReference type="AlphaFoldDB" id="A0AA88CQ62"/>
<feature type="compositionally biased region" description="Low complexity" evidence="2">
    <location>
        <begin position="126"/>
        <end position="163"/>
    </location>
</feature>
<evidence type="ECO:0000313" key="4">
    <source>
        <dbReference type="Proteomes" id="UP001187192"/>
    </source>
</evidence>
<feature type="compositionally biased region" description="Acidic residues" evidence="2">
    <location>
        <begin position="67"/>
        <end position="76"/>
    </location>
</feature>
<dbReference type="GO" id="GO:0000911">
    <property type="term" value="P:cytokinesis by cell plate formation"/>
    <property type="evidence" value="ECO:0007669"/>
    <property type="project" value="InterPro"/>
</dbReference>
<feature type="compositionally biased region" description="Low complexity" evidence="2">
    <location>
        <begin position="248"/>
        <end position="259"/>
    </location>
</feature>
<feature type="region of interest" description="Disordered" evidence="2">
    <location>
        <begin position="61"/>
        <end position="165"/>
    </location>
</feature>
<evidence type="ECO:0000313" key="3">
    <source>
        <dbReference type="EMBL" id="GMN25257.1"/>
    </source>
</evidence>
<keyword evidence="4" id="KW-1185">Reference proteome</keyword>
<name>A0AA88CQ62_FICCA</name>
<feature type="coiled-coil region" evidence="1">
    <location>
        <begin position="328"/>
        <end position="369"/>
    </location>
</feature>
<organism evidence="3 4">
    <name type="scientific">Ficus carica</name>
    <name type="common">Common fig</name>
    <dbReference type="NCBI Taxonomy" id="3494"/>
    <lineage>
        <taxon>Eukaryota</taxon>
        <taxon>Viridiplantae</taxon>
        <taxon>Streptophyta</taxon>
        <taxon>Embryophyta</taxon>
        <taxon>Tracheophyta</taxon>
        <taxon>Spermatophyta</taxon>
        <taxon>Magnoliopsida</taxon>
        <taxon>eudicotyledons</taxon>
        <taxon>Gunneridae</taxon>
        <taxon>Pentapetalae</taxon>
        <taxon>rosids</taxon>
        <taxon>fabids</taxon>
        <taxon>Rosales</taxon>
        <taxon>Moraceae</taxon>
        <taxon>Ficeae</taxon>
        <taxon>Ficus</taxon>
    </lineage>
</organism>
<gene>
    <name evidence="3" type="ORF">TIFTF001_000859</name>
</gene>
<feature type="region of interest" description="Disordered" evidence="2">
    <location>
        <begin position="1"/>
        <end position="41"/>
    </location>
</feature>
<comment type="caution">
    <text evidence="3">The sequence shown here is derived from an EMBL/GenBank/DDBJ whole genome shotgun (WGS) entry which is preliminary data.</text>
</comment>
<protein>
    <recommendedName>
        <fullName evidence="5">Coiled-coil domain-containing protein SCD2</fullName>
    </recommendedName>
</protein>
<evidence type="ECO:0008006" key="5">
    <source>
        <dbReference type="Google" id="ProtNLM"/>
    </source>
</evidence>
<keyword evidence="1" id="KW-0175">Coiled coil</keyword>
<dbReference type="InterPro" id="IPR040321">
    <property type="entry name" value="SCD2-like"/>
</dbReference>
<sequence>MDRSRYEYAKQNSNMGTPRTPSSPMASPLNRHARMGSATGLAIAKKAQNAKAAAQRLAHVMAHQSADDDEDDDDLLYDYNGPMSSNTGSLGLGGGRAMPSRSPMTVRGVGNQEQSSSTRAIPGPRSSSSLNNSEKLSPRPLSSSSALSISASSTRSSQSVNSVEQPQSAYSISANRTFESAISFEQSPLKYSATATRSLQQNNPNEQPNSARSTISSRFPYQSSIEQPPSAIKTRSLQQNNTNEQPNSARSTTSSRLSSIEQPPYARSPLVGPPHLGVKTVSTVPASVPITLKPPSPTTSSDVLVARDKRLSLDLSMNLRDTGNQRSSSVLQDELDMLQEENESLLEKLRLAEERCDESDARARQLEKQVASLGEGVTLEARLLSRKEAALQQREAALRVAAQTGRNDLHNEIVALRTEAEVARDEATLALANLHEAERELKSLQVITQRMILSKEEMEEVVLKRCWLARYWRLCVEYGIHSEIAKARHEFWSSLAPLPVEVVLAAGQKAKEEKNNELDGVESEPRDWNELSGDGNIENMLLVEKGMRELASLKVEDAVALAMALQRRLTLIRSGLSDDLKLPIEGQFEAFELSKEESDDVLFKQAWLTYFWRRAKNHGLEPDIADERLEFWINHDTKPTTSHDAVDVERGLMELRKLGIETQLWEESRKEFELDISCKRRSQSDF</sequence>